<evidence type="ECO:0000313" key="3">
    <source>
        <dbReference type="EMBL" id="UTU54970.1"/>
    </source>
</evidence>
<accession>A0AB38TJN6</accession>
<sequence length="108" mass="11190">MAKVSGLTPAAARGEVQAGATHDKTPGFDPAIAPLETDAEAADTQNPVAKTSPPRTRPKFENDASFANAMRPVEGEPELRPGGNWPVLVIAAVVLTAAVVFLAASMLR</sequence>
<keyword evidence="2" id="KW-0812">Transmembrane</keyword>
<name>A0AB38TJN6_9HYPH</name>
<proteinExistence type="predicted"/>
<evidence type="ECO:0000256" key="1">
    <source>
        <dbReference type="SAM" id="MobiDB-lite"/>
    </source>
</evidence>
<reference evidence="3 4" key="1">
    <citation type="journal article" date="2022" name="Microbiol. Resour. Announc.">
        <title>Complete Genome Sequence of Mesorhizobium ciceri Strain R30, a Rhizobium Used as a Commercial Inoculant for Chickpea in Argentina.</title>
        <authorList>
            <person name="Foresto E."/>
            <person name="Revale S."/>
            <person name="Primo E."/>
            <person name="Nievas F."/>
            <person name="Carezzano E."/>
            <person name="Puente M."/>
            <person name="Alzari P."/>
            <person name="Mart M."/>
            <person name="Ben-Assaya M."/>
            <person name="Mornico D."/>
            <person name="Santoro M."/>
            <person name="Mart F."/>
            <person name="Giordano W."/>
            <person name="Bogino P."/>
        </authorList>
    </citation>
    <scope>NUCLEOTIDE SEQUENCE [LARGE SCALE GENOMIC DNA]</scope>
    <source>
        <strain evidence="3 4">R30</strain>
    </source>
</reference>
<feature type="transmembrane region" description="Helical" evidence="2">
    <location>
        <begin position="85"/>
        <end position="107"/>
    </location>
</feature>
<evidence type="ECO:0000313" key="4">
    <source>
        <dbReference type="Proteomes" id="UP001060070"/>
    </source>
</evidence>
<evidence type="ECO:0000256" key="2">
    <source>
        <dbReference type="SAM" id="Phobius"/>
    </source>
</evidence>
<keyword evidence="2" id="KW-0472">Membrane</keyword>
<gene>
    <name evidence="3" type="ORF">LRP29_28930</name>
</gene>
<keyword evidence="4" id="KW-1185">Reference proteome</keyword>
<dbReference type="EMBL" id="CP088147">
    <property type="protein sequence ID" value="UTU54970.1"/>
    <property type="molecule type" value="Genomic_DNA"/>
</dbReference>
<organism evidence="3 4">
    <name type="scientific">Mesorhizobium ciceri</name>
    <dbReference type="NCBI Taxonomy" id="39645"/>
    <lineage>
        <taxon>Bacteria</taxon>
        <taxon>Pseudomonadati</taxon>
        <taxon>Pseudomonadota</taxon>
        <taxon>Alphaproteobacteria</taxon>
        <taxon>Hyphomicrobiales</taxon>
        <taxon>Phyllobacteriaceae</taxon>
        <taxon>Mesorhizobium</taxon>
    </lineage>
</organism>
<keyword evidence="2" id="KW-1133">Transmembrane helix</keyword>
<dbReference type="Proteomes" id="UP001060070">
    <property type="component" value="Chromosome"/>
</dbReference>
<feature type="region of interest" description="Disordered" evidence="1">
    <location>
        <begin position="1"/>
        <end position="81"/>
    </location>
</feature>
<protein>
    <submittedName>
        <fullName evidence="3">Uncharacterized protein</fullName>
    </submittedName>
</protein>
<dbReference type="AlphaFoldDB" id="A0AB38TJN6"/>